<feature type="domain" description="Protein kinase" evidence="12">
    <location>
        <begin position="18"/>
        <end position="278"/>
    </location>
</feature>
<evidence type="ECO:0000313" key="14">
    <source>
        <dbReference type="EMBL" id="RHW43914.1"/>
    </source>
</evidence>
<dbReference type="Pfam" id="PF03793">
    <property type="entry name" value="PASTA"/>
    <property type="match status" value="4"/>
</dbReference>
<keyword evidence="3" id="KW-0808">Transferase</keyword>
<dbReference type="GO" id="GO:0004674">
    <property type="term" value="F:protein serine/threonine kinase activity"/>
    <property type="evidence" value="ECO:0007669"/>
    <property type="project" value="UniProtKB-KW"/>
</dbReference>
<dbReference type="Gene3D" id="3.30.200.20">
    <property type="entry name" value="Phosphorylase Kinase, domain 1"/>
    <property type="match status" value="1"/>
</dbReference>
<feature type="region of interest" description="Disordered" evidence="10">
    <location>
        <begin position="422"/>
        <end position="446"/>
    </location>
</feature>
<dbReference type="InterPro" id="IPR011009">
    <property type="entry name" value="Kinase-like_dom_sf"/>
</dbReference>
<dbReference type="Proteomes" id="UP000285376">
    <property type="component" value="Unassembled WGS sequence"/>
</dbReference>
<keyword evidence="5" id="KW-0547">Nucleotide-binding</keyword>
<dbReference type="SUPFAM" id="SSF56112">
    <property type="entry name" value="Protein kinase-like (PK-like)"/>
    <property type="match status" value="1"/>
</dbReference>
<feature type="domain" description="PASTA" evidence="13">
    <location>
        <begin position="523"/>
        <end position="589"/>
    </location>
</feature>
<comment type="caution">
    <text evidence="14">The sequence shown here is derived from an EMBL/GenBank/DDBJ whole genome shotgun (WGS) entry which is preliminary data.</text>
</comment>
<dbReference type="FunFam" id="3.30.200.20:FF:000035">
    <property type="entry name" value="Serine/threonine protein kinase Stk1"/>
    <property type="match status" value="1"/>
</dbReference>
<dbReference type="Pfam" id="PF00069">
    <property type="entry name" value="Pkinase"/>
    <property type="match status" value="1"/>
</dbReference>
<dbReference type="InterPro" id="IPR000719">
    <property type="entry name" value="Prot_kinase_dom"/>
</dbReference>
<dbReference type="PANTHER" id="PTHR43289:SF6">
    <property type="entry name" value="SERINE_THREONINE-PROTEIN KINASE NEKL-3"/>
    <property type="match status" value="1"/>
</dbReference>
<dbReference type="AlphaFoldDB" id="A0A417Z1V9"/>
<keyword evidence="11" id="KW-0472">Membrane</keyword>
<organism evidence="14 15">
    <name type="scientific">Dermacoccus abyssi</name>
    <dbReference type="NCBI Taxonomy" id="322596"/>
    <lineage>
        <taxon>Bacteria</taxon>
        <taxon>Bacillati</taxon>
        <taxon>Actinomycetota</taxon>
        <taxon>Actinomycetes</taxon>
        <taxon>Micrococcales</taxon>
        <taxon>Dermacoccaceae</taxon>
        <taxon>Dermacoccus</taxon>
    </lineage>
</organism>
<sequence>MTTSHADPLIGRTVEGRYRVLEHLADGGMGSVYVARDLRLDREVALKVLRADLARDPVFVERFQREARAAARLAHPHVVAVHDQGQDADVVYLAMELVRGRTLRDVIRDGDRSVGEQLTLFEQLLDGLAAAHRAGFVHRDIKPENVLIDAADRVKVADFGLARAVTGSGVSVDSEVLIGTASYLSPEQVEPSSFSPSGTRSDVYSAGLVLFEMLTGHRAFDGDLPVQVAYQHVHGTMAKPSEILPELTAAFDPLLARACSKEPQERPDDAEEFKTEVTRLRAELPDDVLDVPVPPAPPSSLTTNADTQHTRVSAAADGTTAPVARASSAAEAPDSPLVTRQYGPQSTTALPSRATVVENERPRRWWPWVLAVAALVVAVVAAIAFTVGPLGPRTVPKVQGQAQGQAVSTLRSAGFDVKVRTTESDTVPTGQAVRTTPESGASRRPTSDVTLWVSTGPRMVDVPDTANATQDDARKTLESKGFKVARVEKQHSDIEKDKVVGTNPAGGSRVRHDTPITLIVSDGPAEVDVPDVSGSSEDDAKRQLEALGFSVTTTEDYDPDIESGKVVSTDPSSGTAARAGSTVTLTVSKGPEMVDVPDVVGMSAADARRTLEDAGFDVDGGSWLDDLLDGTVSSQSPEGGSGKQAPKGSTVTLNF</sequence>
<evidence type="ECO:0000256" key="11">
    <source>
        <dbReference type="SAM" id="Phobius"/>
    </source>
</evidence>
<evidence type="ECO:0000256" key="9">
    <source>
        <dbReference type="ARBA" id="ARBA00048679"/>
    </source>
</evidence>
<feature type="domain" description="PASTA" evidence="13">
    <location>
        <begin position="391"/>
        <end position="455"/>
    </location>
</feature>
<feature type="region of interest" description="Disordered" evidence="10">
    <location>
        <begin position="288"/>
        <end position="355"/>
    </location>
</feature>
<dbReference type="PROSITE" id="PS51178">
    <property type="entry name" value="PASTA"/>
    <property type="match status" value="4"/>
</dbReference>
<evidence type="ECO:0000256" key="2">
    <source>
        <dbReference type="ARBA" id="ARBA00022527"/>
    </source>
</evidence>
<accession>A0A417Z1V9</accession>
<dbReference type="PROSITE" id="PS50011">
    <property type="entry name" value="PROTEIN_KINASE_DOM"/>
    <property type="match status" value="1"/>
</dbReference>
<dbReference type="PROSITE" id="PS00108">
    <property type="entry name" value="PROTEIN_KINASE_ST"/>
    <property type="match status" value="1"/>
</dbReference>
<evidence type="ECO:0000256" key="10">
    <source>
        <dbReference type="SAM" id="MobiDB-lite"/>
    </source>
</evidence>
<dbReference type="InterPro" id="IPR005543">
    <property type="entry name" value="PASTA_dom"/>
</dbReference>
<dbReference type="SMART" id="SM00740">
    <property type="entry name" value="PASTA"/>
    <property type="match status" value="4"/>
</dbReference>
<dbReference type="GO" id="GO:0005524">
    <property type="term" value="F:ATP binding"/>
    <property type="evidence" value="ECO:0007669"/>
    <property type="project" value="UniProtKB-KW"/>
</dbReference>
<gene>
    <name evidence="14" type="primary">pknB</name>
    <name evidence="14" type="ORF">D1832_13865</name>
</gene>
<keyword evidence="7" id="KW-0067">ATP-binding</keyword>
<comment type="catalytic activity">
    <reaction evidence="9">
        <text>L-seryl-[protein] + ATP = O-phospho-L-seryl-[protein] + ADP + H(+)</text>
        <dbReference type="Rhea" id="RHEA:17989"/>
        <dbReference type="Rhea" id="RHEA-COMP:9863"/>
        <dbReference type="Rhea" id="RHEA-COMP:11604"/>
        <dbReference type="ChEBI" id="CHEBI:15378"/>
        <dbReference type="ChEBI" id="CHEBI:29999"/>
        <dbReference type="ChEBI" id="CHEBI:30616"/>
        <dbReference type="ChEBI" id="CHEBI:83421"/>
        <dbReference type="ChEBI" id="CHEBI:456216"/>
        <dbReference type="EC" id="2.7.11.1"/>
    </reaction>
</comment>
<evidence type="ECO:0000256" key="6">
    <source>
        <dbReference type="ARBA" id="ARBA00022777"/>
    </source>
</evidence>
<dbReference type="GO" id="GO:0045717">
    <property type="term" value="P:negative regulation of fatty acid biosynthetic process"/>
    <property type="evidence" value="ECO:0007669"/>
    <property type="project" value="UniProtKB-ARBA"/>
</dbReference>
<dbReference type="EC" id="2.7.11.1" evidence="1"/>
<evidence type="ECO:0000256" key="4">
    <source>
        <dbReference type="ARBA" id="ARBA00022737"/>
    </source>
</evidence>
<dbReference type="CDD" id="cd14014">
    <property type="entry name" value="STKc_PknB_like"/>
    <property type="match status" value="1"/>
</dbReference>
<dbReference type="Gene3D" id="1.10.510.10">
    <property type="entry name" value="Transferase(Phosphotransferase) domain 1"/>
    <property type="match status" value="1"/>
</dbReference>
<evidence type="ECO:0000256" key="3">
    <source>
        <dbReference type="ARBA" id="ARBA00022679"/>
    </source>
</evidence>
<feature type="region of interest" description="Disordered" evidence="10">
    <location>
        <begin position="627"/>
        <end position="655"/>
    </location>
</feature>
<dbReference type="EMBL" id="QWLM01000022">
    <property type="protein sequence ID" value="RHW43914.1"/>
    <property type="molecule type" value="Genomic_DNA"/>
</dbReference>
<dbReference type="SMART" id="SM00220">
    <property type="entry name" value="S_TKc"/>
    <property type="match status" value="1"/>
</dbReference>
<keyword evidence="11" id="KW-1133">Transmembrane helix</keyword>
<dbReference type="CDD" id="cd06577">
    <property type="entry name" value="PASTA_pknB"/>
    <property type="match status" value="4"/>
</dbReference>
<feature type="region of interest" description="Disordered" evidence="10">
    <location>
        <begin position="560"/>
        <end position="580"/>
    </location>
</feature>
<keyword evidence="11" id="KW-0812">Transmembrane</keyword>
<dbReference type="PANTHER" id="PTHR43289">
    <property type="entry name" value="MITOGEN-ACTIVATED PROTEIN KINASE KINASE KINASE 20-RELATED"/>
    <property type="match status" value="1"/>
</dbReference>
<comment type="catalytic activity">
    <reaction evidence="8">
        <text>L-threonyl-[protein] + ATP = O-phospho-L-threonyl-[protein] + ADP + H(+)</text>
        <dbReference type="Rhea" id="RHEA:46608"/>
        <dbReference type="Rhea" id="RHEA-COMP:11060"/>
        <dbReference type="Rhea" id="RHEA-COMP:11605"/>
        <dbReference type="ChEBI" id="CHEBI:15378"/>
        <dbReference type="ChEBI" id="CHEBI:30013"/>
        <dbReference type="ChEBI" id="CHEBI:30616"/>
        <dbReference type="ChEBI" id="CHEBI:61977"/>
        <dbReference type="ChEBI" id="CHEBI:456216"/>
        <dbReference type="EC" id="2.7.11.1"/>
    </reaction>
</comment>
<evidence type="ECO:0000256" key="1">
    <source>
        <dbReference type="ARBA" id="ARBA00012513"/>
    </source>
</evidence>
<dbReference type="RefSeq" id="WP_118914890.1">
    <property type="nucleotide sequence ID" value="NZ_CBCRVH010000020.1"/>
</dbReference>
<keyword evidence="2" id="KW-0723">Serine/threonine-protein kinase</keyword>
<evidence type="ECO:0000256" key="8">
    <source>
        <dbReference type="ARBA" id="ARBA00047899"/>
    </source>
</evidence>
<feature type="compositionally biased region" description="Low complexity" evidence="10">
    <location>
        <begin position="321"/>
        <end position="336"/>
    </location>
</feature>
<evidence type="ECO:0000259" key="13">
    <source>
        <dbReference type="PROSITE" id="PS51178"/>
    </source>
</evidence>
<feature type="domain" description="PASTA" evidence="13">
    <location>
        <begin position="456"/>
        <end position="522"/>
    </location>
</feature>
<feature type="domain" description="PASTA" evidence="13">
    <location>
        <begin position="590"/>
        <end position="655"/>
    </location>
</feature>
<evidence type="ECO:0000256" key="5">
    <source>
        <dbReference type="ARBA" id="ARBA00022741"/>
    </source>
</evidence>
<feature type="compositionally biased region" description="Polar residues" evidence="10">
    <location>
        <begin position="569"/>
        <end position="580"/>
    </location>
</feature>
<evidence type="ECO:0000256" key="7">
    <source>
        <dbReference type="ARBA" id="ARBA00022840"/>
    </source>
</evidence>
<dbReference type="Gene3D" id="3.30.10.20">
    <property type="match status" value="4"/>
</dbReference>
<keyword evidence="6 14" id="KW-0418">Kinase</keyword>
<proteinExistence type="predicted"/>
<feature type="transmembrane region" description="Helical" evidence="11">
    <location>
        <begin position="365"/>
        <end position="387"/>
    </location>
</feature>
<feature type="compositionally biased region" description="Polar residues" evidence="10">
    <location>
        <begin position="302"/>
        <end position="311"/>
    </location>
</feature>
<feature type="compositionally biased region" description="Polar residues" evidence="10">
    <location>
        <begin position="424"/>
        <end position="439"/>
    </location>
</feature>
<evidence type="ECO:0000259" key="12">
    <source>
        <dbReference type="PROSITE" id="PS50011"/>
    </source>
</evidence>
<dbReference type="NCBIfam" id="NF033483">
    <property type="entry name" value="PknB_PASTA_kin"/>
    <property type="match status" value="1"/>
</dbReference>
<reference evidence="14 15" key="1">
    <citation type="submission" date="2018-08" db="EMBL/GenBank/DDBJ databases">
        <title>Whole genome sequence analysis of Dermacoccus abyssi bacteria isolated from Deep Mariana trench Micromonospora spp reveals genes involved in the environmental adaptation and production of secondary metabolites.</title>
        <authorList>
            <person name="Abdel-Mageed W.M."/>
            <person name="Lehri B."/>
            <person name="Nouioui I."/>
            <person name="Goodfellow I."/>
            <person name="Jaspars M."/>
            <person name="Karlyshev A."/>
        </authorList>
    </citation>
    <scope>NUCLEOTIDE SEQUENCE [LARGE SCALE GENOMIC DNA]</scope>
    <source>
        <strain evidence="14 15">MT1.1</strain>
    </source>
</reference>
<keyword evidence="4" id="KW-0677">Repeat</keyword>
<name>A0A417Z1V9_9MICO</name>
<evidence type="ECO:0000313" key="15">
    <source>
        <dbReference type="Proteomes" id="UP000285376"/>
    </source>
</evidence>
<protein>
    <recommendedName>
        <fullName evidence="1">non-specific serine/threonine protein kinase</fullName>
        <ecNumber evidence="1">2.7.11.1</ecNumber>
    </recommendedName>
</protein>
<dbReference type="FunFam" id="1.10.510.10:FF:000021">
    <property type="entry name" value="Serine/threonine protein kinase"/>
    <property type="match status" value="1"/>
</dbReference>
<dbReference type="InterPro" id="IPR008271">
    <property type="entry name" value="Ser/Thr_kinase_AS"/>
</dbReference>